<dbReference type="InterPro" id="IPR050168">
    <property type="entry name" value="AAA_ATPase_domain"/>
</dbReference>
<dbReference type="SMART" id="SM00382">
    <property type="entry name" value="AAA"/>
    <property type="match status" value="1"/>
</dbReference>
<dbReference type="Gene3D" id="3.40.50.300">
    <property type="entry name" value="P-loop containing nucleotide triphosphate hydrolases"/>
    <property type="match status" value="1"/>
</dbReference>
<dbReference type="Pfam" id="PF00004">
    <property type="entry name" value="AAA"/>
    <property type="match status" value="1"/>
</dbReference>
<evidence type="ECO:0000256" key="1">
    <source>
        <dbReference type="ARBA" id="ARBA00022741"/>
    </source>
</evidence>
<feature type="region of interest" description="Disordered" evidence="5">
    <location>
        <begin position="69"/>
        <end position="105"/>
    </location>
</feature>
<name>A0ABP7ZI62_9MICO</name>
<keyword evidence="8" id="KW-1185">Reference proteome</keyword>
<dbReference type="SUPFAM" id="SSF52540">
    <property type="entry name" value="P-loop containing nucleoside triphosphate hydrolases"/>
    <property type="match status" value="1"/>
</dbReference>
<accession>A0ABP7ZI62</accession>
<evidence type="ECO:0000313" key="8">
    <source>
        <dbReference type="Proteomes" id="UP001415169"/>
    </source>
</evidence>
<reference evidence="7" key="1">
    <citation type="journal article" date="2014" name="Int. J. Syst. Evol. Microbiol.">
        <title>Complete genome of a new Firmicutes species belonging to the dominant human colonic microbiota ('Ruminococcus bicirculans') reveals two chromosomes and a selective capacity to utilize plant glucans.</title>
        <authorList>
            <consortium name="NISC Comparative Sequencing Program"/>
            <person name="Wegmann U."/>
            <person name="Louis P."/>
            <person name="Goesmann A."/>
            <person name="Henrissat B."/>
            <person name="Duncan S.H."/>
            <person name="Flint H.J."/>
        </authorList>
    </citation>
    <scope>NUCLEOTIDE SEQUENCE</scope>
    <source>
        <strain evidence="7">JCM 17590</strain>
    </source>
</reference>
<dbReference type="InterPro" id="IPR027417">
    <property type="entry name" value="P-loop_NTPase"/>
</dbReference>
<evidence type="ECO:0000256" key="2">
    <source>
        <dbReference type="ARBA" id="ARBA00022840"/>
    </source>
</evidence>
<evidence type="ECO:0000259" key="6">
    <source>
        <dbReference type="SMART" id="SM00382"/>
    </source>
</evidence>
<dbReference type="Pfam" id="PF14559">
    <property type="entry name" value="TPR_19"/>
    <property type="match status" value="1"/>
</dbReference>
<dbReference type="InterPro" id="IPR003960">
    <property type="entry name" value="ATPase_AAA_CS"/>
</dbReference>
<dbReference type="Gene3D" id="1.10.8.60">
    <property type="match status" value="1"/>
</dbReference>
<evidence type="ECO:0000256" key="3">
    <source>
        <dbReference type="PROSITE-ProRule" id="PRU00339"/>
    </source>
</evidence>
<sequence length="428" mass="45499">MGDERDSALIASLRKAVEAVPTDGELRLHLGELLLGAGRADEAVAEAAQVLQLDPASGRARELMARALAPESSPAGTAAAGTAAAGTAATEPTTEAPRSTSPADTHFDWRSAEADLDSDVEPPFISTVEGAGVAPVYDVERSHLTLADVGGMQTVKSRLEAAFLAPLRNPELRKMYGKSLRGGLLMYGPPGCGKTFIAKALAGELNAGFMSLGVADVVSNYFGDSERNIHEFFQKARRNAPVVVFIDELDTLGQRRSAGAGASHWNAVVNQLLTELDGIETDNEGLYVLGATNQPWQVDSALRRPGRFDRTVIVLPPDAPAREAIFRHHLEDHPVEGIDLARLAAQSEGLTGADIALVCETAVEAALMDSVRSGVPRYVGMPDLLAALSQARPSIAQWLEAARNVVTYGEDDGTFAELRGYLKSVKRL</sequence>
<dbReference type="Pfam" id="PF17862">
    <property type="entry name" value="AAA_lid_3"/>
    <property type="match status" value="1"/>
</dbReference>
<dbReference type="InterPro" id="IPR003593">
    <property type="entry name" value="AAA+_ATPase"/>
</dbReference>
<comment type="similarity">
    <text evidence="4">Belongs to the AAA ATPase family.</text>
</comment>
<gene>
    <name evidence="7" type="ORF">GCM10022286_12340</name>
</gene>
<dbReference type="GO" id="GO:0005524">
    <property type="term" value="F:ATP binding"/>
    <property type="evidence" value="ECO:0007669"/>
    <property type="project" value="UniProtKB-KW"/>
</dbReference>
<dbReference type="PROSITE" id="PS50005">
    <property type="entry name" value="TPR"/>
    <property type="match status" value="1"/>
</dbReference>
<dbReference type="InterPro" id="IPR003959">
    <property type="entry name" value="ATPase_AAA_core"/>
</dbReference>
<dbReference type="InterPro" id="IPR019734">
    <property type="entry name" value="TPR_rpt"/>
</dbReference>
<feature type="domain" description="AAA+ ATPase" evidence="6">
    <location>
        <begin position="180"/>
        <end position="318"/>
    </location>
</feature>
<dbReference type="RefSeq" id="WP_344790870.1">
    <property type="nucleotide sequence ID" value="NZ_BAABBV010000001.1"/>
</dbReference>
<protein>
    <submittedName>
        <fullName evidence="7">ATP-binding protein</fullName>
    </submittedName>
</protein>
<feature type="compositionally biased region" description="Low complexity" evidence="5">
    <location>
        <begin position="69"/>
        <end position="103"/>
    </location>
</feature>
<reference evidence="7" key="2">
    <citation type="submission" date="2023-12" db="EMBL/GenBank/DDBJ databases">
        <authorList>
            <person name="Sun Q."/>
            <person name="Inoue M."/>
        </authorList>
    </citation>
    <scope>NUCLEOTIDE SEQUENCE</scope>
    <source>
        <strain evidence="7">JCM 17590</strain>
    </source>
</reference>
<keyword evidence="1 4" id="KW-0547">Nucleotide-binding</keyword>
<comment type="caution">
    <text evidence="7">The sequence shown here is derived from an EMBL/GenBank/DDBJ whole genome shotgun (WGS) entry which is preliminary data.</text>
</comment>
<dbReference type="Gene3D" id="1.25.40.10">
    <property type="entry name" value="Tetratricopeptide repeat domain"/>
    <property type="match status" value="1"/>
</dbReference>
<evidence type="ECO:0000256" key="4">
    <source>
        <dbReference type="RuleBase" id="RU003651"/>
    </source>
</evidence>
<organism evidence="7 8">
    <name type="scientific">Gryllotalpicola daejeonensis</name>
    <dbReference type="NCBI Taxonomy" id="993087"/>
    <lineage>
        <taxon>Bacteria</taxon>
        <taxon>Bacillati</taxon>
        <taxon>Actinomycetota</taxon>
        <taxon>Actinomycetes</taxon>
        <taxon>Micrococcales</taxon>
        <taxon>Microbacteriaceae</taxon>
        <taxon>Gryllotalpicola</taxon>
    </lineage>
</organism>
<evidence type="ECO:0000313" key="7">
    <source>
        <dbReference type="EMBL" id="GAA4158835.1"/>
    </source>
</evidence>
<dbReference type="InterPro" id="IPR041569">
    <property type="entry name" value="AAA_lid_3"/>
</dbReference>
<dbReference type="PROSITE" id="PS00674">
    <property type="entry name" value="AAA"/>
    <property type="match status" value="1"/>
</dbReference>
<dbReference type="PANTHER" id="PTHR23077">
    <property type="entry name" value="AAA-FAMILY ATPASE"/>
    <property type="match status" value="1"/>
</dbReference>
<proteinExistence type="inferred from homology"/>
<dbReference type="Proteomes" id="UP001415169">
    <property type="component" value="Unassembled WGS sequence"/>
</dbReference>
<dbReference type="EMBL" id="BAABBV010000001">
    <property type="protein sequence ID" value="GAA4158835.1"/>
    <property type="molecule type" value="Genomic_DNA"/>
</dbReference>
<dbReference type="PANTHER" id="PTHR23077:SF171">
    <property type="entry name" value="NUCLEAR VALOSIN-CONTAINING PROTEIN-LIKE"/>
    <property type="match status" value="1"/>
</dbReference>
<keyword evidence="2 4" id="KW-0067">ATP-binding</keyword>
<evidence type="ECO:0000256" key="5">
    <source>
        <dbReference type="SAM" id="MobiDB-lite"/>
    </source>
</evidence>
<keyword evidence="3" id="KW-0802">TPR repeat</keyword>
<feature type="repeat" description="TPR" evidence="3">
    <location>
        <begin position="24"/>
        <end position="57"/>
    </location>
</feature>
<dbReference type="SUPFAM" id="SSF48452">
    <property type="entry name" value="TPR-like"/>
    <property type="match status" value="1"/>
</dbReference>
<dbReference type="InterPro" id="IPR011990">
    <property type="entry name" value="TPR-like_helical_dom_sf"/>
</dbReference>